<evidence type="ECO:0000313" key="2">
    <source>
        <dbReference type="EMBL" id="MXP64612.1"/>
    </source>
</evidence>
<comment type="caution">
    <text evidence="2">The sequence shown here is derived from an EMBL/GenBank/DDBJ whole genome shotgun (WGS) entry which is preliminary data.</text>
</comment>
<dbReference type="AlphaFoldDB" id="A0A845BHD0"/>
<evidence type="ECO:0000313" key="3">
    <source>
        <dbReference type="Proteomes" id="UP000460715"/>
    </source>
</evidence>
<evidence type="ECO:0000256" key="1">
    <source>
        <dbReference type="SAM" id="MobiDB-lite"/>
    </source>
</evidence>
<dbReference type="RefSeq" id="WP_160937937.1">
    <property type="nucleotide sequence ID" value="NZ_SNVJ01000013.1"/>
</dbReference>
<dbReference type="Proteomes" id="UP000460715">
    <property type="component" value="Unassembled WGS sequence"/>
</dbReference>
<feature type="compositionally biased region" description="Polar residues" evidence="1">
    <location>
        <begin position="25"/>
        <end position="37"/>
    </location>
</feature>
<dbReference type="OrthoDB" id="7275700at2"/>
<accession>A0A845BHD0</accession>
<keyword evidence="3" id="KW-1185">Reference proteome</keyword>
<sequence>MAENKPAPSGNTARMNSADPESKRTAAQVQQGGTTRNPDAKVPSDLYPNPPGVSDKVRGAPDD</sequence>
<dbReference type="EMBL" id="SNVJ01000013">
    <property type="protein sequence ID" value="MXP64612.1"/>
    <property type="molecule type" value="Genomic_DNA"/>
</dbReference>
<organism evidence="2 3">
    <name type="scientific">Teichococcus coralli</name>
    <dbReference type="NCBI Taxonomy" id="2545983"/>
    <lineage>
        <taxon>Bacteria</taxon>
        <taxon>Pseudomonadati</taxon>
        <taxon>Pseudomonadota</taxon>
        <taxon>Alphaproteobacteria</taxon>
        <taxon>Acetobacterales</taxon>
        <taxon>Roseomonadaceae</taxon>
        <taxon>Roseomonas</taxon>
    </lineage>
</organism>
<gene>
    <name evidence="2" type="ORF">E0493_14765</name>
</gene>
<feature type="region of interest" description="Disordered" evidence="1">
    <location>
        <begin position="1"/>
        <end position="63"/>
    </location>
</feature>
<name>A0A845BHD0_9PROT</name>
<proteinExistence type="predicted"/>
<reference evidence="2 3" key="1">
    <citation type="submission" date="2019-03" db="EMBL/GenBank/DDBJ databases">
        <title>Roseomonas sp. a novel Roseomonas species isolated from Sea whip Gorgonian.</title>
        <authorList>
            <person name="Li F."/>
            <person name="Pan X."/>
            <person name="Huang S."/>
            <person name="Li Z."/>
            <person name="Meng B."/>
        </authorList>
    </citation>
    <scope>NUCLEOTIDE SEQUENCE [LARGE SCALE GENOMIC DNA]</scope>
    <source>
        <strain evidence="2 3">M0104</strain>
    </source>
</reference>
<protein>
    <submittedName>
        <fullName evidence="2">Uncharacterized protein</fullName>
    </submittedName>
</protein>